<dbReference type="AlphaFoldDB" id="A0A345ZC94"/>
<dbReference type="EMBL" id="CP025544">
    <property type="protein sequence ID" value="AXK60911.1"/>
    <property type="molecule type" value="Genomic_DNA"/>
</dbReference>
<keyword evidence="3" id="KW-1185">Reference proteome</keyword>
<sequence length="138" mass="15322">MKKIFYAAIFMMNIFGACNVMASKDDAVQVINRSLHDVTLELYDAQEKTVRTGTGPIFLQPGQSAFIQKSYTVQRNAALDITTGESHDEFIARQAKMPFDTSVVASIHCIFQHSDLNFTVPMPASMLIILPVGKHKAQ</sequence>
<keyword evidence="1" id="KW-0732">Signal</keyword>
<dbReference type="Proteomes" id="UP000254834">
    <property type="component" value="Chromosome"/>
</dbReference>
<organism evidence="2 3">
    <name type="scientific">Candidatus Chromulinivorax destructor</name>
    <dbReference type="NCBI Taxonomy" id="2066483"/>
    <lineage>
        <taxon>Bacteria</taxon>
        <taxon>Candidatus Babelota</taxon>
        <taxon>Candidatus Babeliae</taxon>
        <taxon>Candidatus Babeliales</taxon>
        <taxon>Candidatus Chromulinivoraceae</taxon>
        <taxon>Candidatus Chromulinivorax</taxon>
    </lineage>
</organism>
<proteinExistence type="predicted"/>
<feature type="signal peptide" evidence="1">
    <location>
        <begin position="1"/>
        <end position="22"/>
    </location>
</feature>
<evidence type="ECO:0000256" key="1">
    <source>
        <dbReference type="SAM" id="SignalP"/>
    </source>
</evidence>
<evidence type="ECO:0000313" key="3">
    <source>
        <dbReference type="Proteomes" id="UP000254834"/>
    </source>
</evidence>
<reference evidence="2 3" key="1">
    <citation type="submission" date="2017-12" db="EMBL/GenBank/DDBJ databases">
        <title>Chromulinavorax destructans is a abundant pathogen of dominant heterotrophic picoflagllates.</title>
        <authorList>
            <person name="Deeg C.M."/>
            <person name="Zimmer M."/>
            <person name="Suttle C.A."/>
        </authorList>
    </citation>
    <scope>NUCLEOTIDE SEQUENCE [LARGE SCALE GENOMIC DNA]</scope>
    <source>
        <strain evidence="2 3">SeV1</strain>
    </source>
</reference>
<protein>
    <submittedName>
        <fullName evidence="2">Uncharacterized protein</fullName>
    </submittedName>
</protein>
<dbReference type="KEGG" id="cdes:C0J27_04155"/>
<dbReference type="RefSeq" id="WP_115585926.1">
    <property type="nucleotide sequence ID" value="NZ_CP025544.1"/>
</dbReference>
<feature type="chain" id="PRO_5016659349" evidence="1">
    <location>
        <begin position="23"/>
        <end position="138"/>
    </location>
</feature>
<gene>
    <name evidence="2" type="ORF">C0J27_04155</name>
</gene>
<evidence type="ECO:0000313" key="2">
    <source>
        <dbReference type="EMBL" id="AXK60911.1"/>
    </source>
</evidence>
<dbReference type="PROSITE" id="PS51257">
    <property type="entry name" value="PROKAR_LIPOPROTEIN"/>
    <property type="match status" value="1"/>
</dbReference>
<accession>A0A345ZC94</accession>
<name>A0A345ZC94_9BACT</name>